<dbReference type="AlphaFoldDB" id="A0A2I8VG00"/>
<evidence type="ECO:0000256" key="5">
    <source>
        <dbReference type="ARBA" id="ARBA00023239"/>
    </source>
</evidence>
<keyword evidence="6" id="KW-0028">Amino-acid biosynthesis</keyword>
<comment type="cofactor">
    <cofactor evidence="6">
        <name>[4Fe-4S] cluster</name>
        <dbReference type="ChEBI" id="CHEBI:49883"/>
    </cofactor>
    <text evidence="6">Binds 1 [4Fe-4S] cluster per subunit.</text>
</comment>
<evidence type="ECO:0000259" key="7">
    <source>
        <dbReference type="Pfam" id="PF00330"/>
    </source>
</evidence>
<dbReference type="PANTHER" id="PTHR43822">
    <property type="entry name" value="HOMOACONITASE, MITOCHONDRIAL-RELATED"/>
    <property type="match status" value="1"/>
</dbReference>
<keyword evidence="6" id="KW-0100">Branched-chain amino acid biosynthesis</keyword>
<feature type="domain" description="Aconitase/3-isopropylmalate dehydratase large subunit alpha/beta/alpha" evidence="7">
    <location>
        <begin position="29"/>
        <end position="287"/>
    </location>
</feature>
<evidence type="ECO:0000313" key="9">
    <source>
        <dbReference type="Proteomes" id="UP000236584"/>
    </source>
</evidence>
<dbReference type="HAMAP" id="MF_01027">
    <property type="entry name" value="LeuC_type2"/>
    <property type="match status" value="1"/>
</dbReference>
<dbReference type="RefSeq" id="WP_103424491.1">
    <property type="nucleotide sequence ID" value="NZ_CP026309.1"/>
</dbReference>
<dbReference type="Gene3D" id="3.30.499.10">
    <property type="entry name" value="Aconitase, domain 3"/>
    <property type="match status" value="2"/>
</dbReference>
<dbReference type="InterPro" id="IPR036008">
    <property type="entry name" value="Aconitase_4Fe-4S_dom"/>
</dbReference>
<evidence type="ECO:0000256" key="1">
    <source>
        <dbReference type="ARBA" id="ARBA00022485"/>
    </source>
</evidence>
<dbReference type="KEGG" id="srub:C2R22_03310"/>
<dbReference type="PROSITE" id="PS00450">
    <property type="entry name" value="ACONITASE_1"/>
    <property type="match status" value="1"/>
</dbReference>
<dbReference type="PRINTS" id="PR00415">
    <property type="entry name" value="ACONITASE"/>
</dbReference>
<feature type="binding site" evidence="6">
    <location>
        <position position="362"/>
    </location>
    <ligand>
        <name>[4Fe-4S] cluster</name>
        <dbReference type="ChEBI" id="CHEBI:49883"/>
    </ligand>
</feature>
<sequence length="418" mass="44645">MGQTMAEALLANASGTEQVSPGDHVVCEIDLAMTQDIHTPGVVHLLEEMGVSELHDASRLVVVLDHVGPSHTVGNADEKAGIRQFVRDHPDAHFYDVGTGISHEVLPEKGHVRPGELIVGTDSHTVSHGAFGAASTGIGDTDMAYALATGQGWFRVPETVEFFVEGSFPEFVSAKDFLLHIAGEFGTDVARYRAIEFRGPTVESLSLDDRITLTNMSIELGAKFGFTPVDDVVTDYVEARTDEPFEVVNADDDADYAERYEVDVSDLEPQVAVPHDVGDVHPVSEVDPVEVDQVFLGSCTNGKFDDLAAAAAILDGHEVAPMTRFIVTPASREIYGRAERAGLIRVFNDAGAVVTNSTCGACPGLGLGVLGEGEVCLAAQNRNFRGRMGHNDSEIYLSSPETAAATAITGRITDPREV</sequence>
<evidence type="ECO:0000256" key="4">
    <source>
        <dbReference type="ARBA" id="ARBA00023014"/>
    </source>
</evidence>
<reference evidence="8 9" key="1">
    <citation type="submission" date="2018-01" db="EMBL/GenBank/DDBJ databases">
        <title>Complete genome sequence of Salinigranum rubrum GX10T, an extremely halophilic archaeon isolated from a marine solar saltern.</title>
        <authorList>
            <person name="Han S."/>
        </authorList>
    </citation>
    <scope>NUCLEOTIDE SEQUENCE [LARGE SCALE GENOMIC DNA]</scope>
    <source>
        <strain evidence="8 9">GX10</strain>
    </source>
</reference>
<dbReference type="InterPro" id="IPR001030">
    <property type="entry name" value="Acoase/IPM_deHydtase_lsu_aba"/>
</dbReference>
<gene>
    <name evidence="6" type="primary">leuC</name>
    <name evidence="8" type="ORF">C2R22_03310</name>
</gene>
<keyword evidence="9" id="KW-1185">Reference proteome</keyword>
<dbReference type="NCBIfam" id="TIGR02086">
    <property type="entry name" value="IPMI_arch"/>
    <property type="match status" value="1"/>
</dbReference>
<evidence type="ECO:0000256" key="6">
    <source>
        <dbReference type="HAMAP-Rule" id="MF_01027"/>
    </source>
</evidence>
<keyword evidence="5 6" id="KW-0456">Lyase</keyword>
<dbReference type="SUPFAM" id="SSF53732">
    <property type="entry name" value="Aconitase iron-sulfur domain"/>
    <property type="match status" value="1"/>
</dbReference>
<dbReference type="Pfam" id="PF00330">
    <property type="entry name" value="Aconitase"/>
    <property type="match status" value="1"/>
</dbReference>
<accession>A0A2I8VG00</accession>
<organism evidence="8 9">
    <name type="scientific">Salinigranum rubrum</name>
    <dbReference type="NCBI Taxonomy" id="755307"/>
    <lineage>
        <taxon>Archaea</taxon>
        <taxon>Methanobacteriati</taxon>
        <taxon>Methanobacteriota</taxon>
        <taxon>Stenosarchaea group</taxon>
        <taxon>Halobacteria</taxon>
        <taxon>Halobacteriales</taxon>
        <taxon>Haloferacaceae</taxon>
        <taxon>Salinigranum</taxon>
    </lineage>
</organism>
<dbReference type="InterPro" id="IPR018136">
    <property type="entry name" value="Aconitase_4Fe-4S_BS"/>
</dbReference>
<dbReference type="GeneID" id="35591085"/>
<keyword evidence="2 6" id="KW-0479">Metal-binding</keyword>
<feature type="binding site" evidence="6">
    <location>
        <position position="359"/>
    </location>
    <ligand>
        <name>[4Fe-4S] cluster</name>
        <dbReference type="ChEBI" id="CHEBI:49883"/>
    </ligand>
</feature>
<dbReference type="InterPro" id="IPR011826">
    <property type="entry name" value="HAcnase/IPMdehydase_lsu_prok"/>
</dbReference>
<dbReference type="GO" id="GO:0051539">
    <property type="term" value="F:4 iron, 4 sulfur cluster binding"/>
    <property type="evidence" value="ECO:0007669"/>
    <property type="project" value="UniProtKB-KW"/>
</dbReference>
<dbReference type="GO" id="GO:0003861">
    <property type="term" value="F:3-isopropylmalate dehydratase activity"/>
    <property type="evidence" value="ECO:0007669"/>
    <property type="project" value="UniProtKB-UniRule"/>
</dbReference>
<dbReference type="EC" id="4.2.1.33" evidence="6"/>
<proteinExistence type="inferred from homology"/>
<evidence type="ECO:0000313" key="8">
    <source>
        <dbReference type="EMBL" id="AUV80804.1"/>
    </source>
</evidence>
<dbReference type="NCBIfam" id="TIGR01343">
    <property type="entry name" value="hacA_fam"/>
    <property type="match status" value="1"/>
</dbReference>
<dbReference type="UniPathway" id="UPA00048">
    <property type="reaction ID" value="UER00071"/>
</dbReference>
<protein>
    <recommendedName>
        <fullName evidence="6">3-isopropylmalate dehydratase large subunit</fullName>
        <ecNumber evidence="6">4.2.1.33</ecNumber>
    </recommendedName>
    <alternativeName>
        <fullName evidence="6">Alpha-IPM isomerase</fullName>
        <shortName evidence="6">IPMI</shortName>
    </alternativeName>
    <alternativeName>
        <fullName evidence="6">Isopropylmalate isomerase</fullName>
    </alternativeName>
</protein>
<keyword evidence="4 6" id="KW-0411">Iron-sulfur</keyword>
<comment type="catalytic activity">
    <reaction evidence="6">
        <text>(2R,3S)-3-isopropylmalate = (2S)-2-isopropylmalate</text>
        <dbReference type="Rhea" id="RHEA:32287"/>
        <dbReference type="ChEBI" id="CHEBI:1178"/>
        <dbReference type="ChEBI" id="CHEBI:35121"/>
        <dbReference type="EC" id="4.2.1.33"/>
    </reaction>
</comment>
<dbReference type="EMBL" id="CP026309">
    <property type="protein sequence ID" value="AUV80804.1"/>
    <property type="molecule type" value="Genomic_DNA"/>
</dbReference>
<evidence type="ECO:0000256" key="2">
    <source>
        <dbReference type="ARBA" id="ARBA00022723"/>
    </source>
</evidence>
<comment type="pathway">
    <text evidence="6">Amino-acid biosynthesis; L-leucine biosynthesis; L-leucine from 3-methyl-2-oxobutanoate: step 2/4.</text>
</comment>
<dbReference type="NCBIfam" id="NF001614">
    <property type="entry name" value="PRK00402.1"/>
    <property type="match status" value="1"/>
</dbReference>
<comment type="subunit">
    <text evidence="6">Heterodimer of LeuC and LeuD.</text>
</comment>
<comment type="similarity">
    <text evidence="6">Belongs to the aconitase/IPM isomerase family. LeuC type 2 subfamily.</text>
</comment>
<dbReference type="PANTHER" id="PTHR43822:SF2">
    <property type="entry name" value="HOMOACONITASE, MITOCHONDRIAL"/>
    <property type="match status" value="1"/>
</dbReference>
<feature type="binding site" evidence="6">
    <location>
        <position position="299"/>
    </location>
    <ligand>
        <name>[4Fe-4S] cluster</name>
        <dbReference type="ChEBI" id="CHEBI:49883"/>
    </ligand>
</feature>
<dbReference type="Proteomes" id="UP000236584">
    <property type="component" value="Chromosome"/>
</dbReference>
<dbReference type="InterPro" id="IPR006251">
    <property type="entry name" value="Homoacnase/IPMdehydase_lsu"/>
</dbReference>
<dbReference type="OrthoDB" id="255at2157"/>
<dbReference type="GO" id="GO:0009098">
    <property type="term" value="P:L-leucine biosynthetic process"/>
    <property type="evidence" value="ECO:0007669"/>
    <property type="project" value="UniProtKB-UniRule"/>
</dbReference>
<dbReference type="InterPro" id="IPR050067">
    <property type="entry name" value="IPM_dehydratase_rel_enz"/>
</dbReference>
<keyword evidence="6" id="KW-0432">Leucine biosynthesis</keyword>
<keyword evidence="3 6" id="KW-0408">Iron</keyword>
<evidence type="ECO:0000256" key="3">
    <source>
        <dbReference type="ARBA" id="ARBA00023004"/>
    </source>
</evidence>
<dbReference type="GO" id="GO:0046872">
    <property type="term" value="F:metal ion binding"/>
    <property type="evidence" value="ECO:0007669"/>
    <property type="project" value="UniProtKB-KW"/>
</dbReference>
<name>A0A2I8VG00_9EURY</name>
<keyword evidence="1 6" id="KW-0004">4Fe-4S</keyword>
<comment type="function">
    <text evidence="6">Catalyzes the isomerization between 2-isopropylmalate and 3-isopropylmalate, via the formation of 2-isopropylmaleate.</text>
</comment>
<dbReference type="InterPro" id="IPR015931">
    <property type="entry name" value="Acnase/IPM_dHydase_lsu_aba_1/3"/>
</dbReference>